<keyword evidence="1" id="KW-0862">Zinc</keyword>
<keyword evidence="1" id="KW-0479">Metal-binding</keyword>
<dbReference type="GO" id="GO:0008270">
    <property type="term" value="F:zinc ion binding"/>
    <property type="evidence" value="ECO:0007669"/>
    <property type="project" value="UniProtKB-KW"/>
</dbReference>
<evidence type="ECO:0000256" key="1">
    <source>
        <dbReference type="PROSITE-ProRule" id="PRU00047"/>
    </source>
</evidence>
<organism evidence="3 4">
    <name type="scientific">Trichuris trichiura</name>
    <name type="common">Whipworm</name>
    <name type="synonym">Trichocephalus trichiurus</name>
    <dbReference type="NCBI Taxonomy" id="36087"/>
    <lineage>
        <taxon>Eukaryota</taxon>
        <taxon>Metazoa</taxon>
        <taxon>Ecdysozoa</taxon>
        <taxon>Nematoda</taxon>
        <taxon>Enoplea</taxon>
        <taxon>Dorylaimia</taxon>
        <taxon>Trichinellida</taxon>
        <taxon>Trichuridae</taxon>
        <taxon>Trichuris</taxon>
    </lineage>
</organism>
<dbReference type="STRING" id="36087.A0A077ZMW4"/>
<dbReference type="OrthoDB" id="5864896at2759"/>
<dbReference type="AlphaFoldDB" id="A0A077ZMW4"/>
<keyword evidence="4" id="KW-1185">Reference proteome</keyword>
<dbReference type="PANTHER" id="PTHR47331:SF5">
    <property type="entry name" value="RIBONUCLEASE H"/>
    <property type="match status" value="1"/>
</dbReference>
<gene>
    <name evidence="3" type="ORF">TTRE_0000952601</name>
</gene>
<reference evidence="3" key="1">
    <citation type="submission" date="2014-01" db="EMBL/GenBank/DDBJ databases">
        <authorList>
            <person name="Aslett M."/>
        </authorList>
    </citation>
    <scope>NUCLEOTIDE SEQUENCE</scope>
</reference>
<reference evidence="3" key="2">
    <citation type="submission" date="2014-03" db="EMBL/GenBank/DDBJ databases">
        <title>The whipworm genome and dual-species transcriptomics of an intimate host-pathogen interaction.</title>
        <authorList>
            <person name="Foth B.J."/>
            <person name="Tsai I.J."/>
            <person name="Reid A.J."/>
            <person name="Bancroft A.J."/>
            <person name="Nichol S."/>
            <person name="Tracey A."/>
            <person name="Holroyd N."/>
            <person name="Cotton J.A."/>
            <person name="Stanley E.J."/>
            <person name="Zarowiecki M."/>
            <person name="Liu J.Z."/>
            <person name="Huckvale T."/>
            <person name="Cooper P.J."/>
            <person name="Grencis R.K."/>
            <person name="Berriman M."/>
        </authorList>
    </citation>
    <scope>NUCLEOTIDE SEQUENCE [LARGE SCALE GENOMIC DNA]</scope>
</reference>
<name>A0A077ZMW4_TRITR</name>
<sequence>MRRETHLVCGKTHPVSLCPTFIATPVEQRWKNCKETRLCFRCLRAGHLAKLCKSDDGCTRQGYGRDHHELFHREKNAEGIQVGMLHSPKQTAVMLQMVQARLYGANGASVIVTCLFDAGSQRSFICKRIADNMRLQGNTECVTIHAFGSRLAKPTRCRRVAFTLRPIFTGDSYQQMEASCVPKICSVLKSNDAILESWSHVQGLTLAAKFPRSSVR</sequence>
<keyword evidence="1" id="KW-0863">Zinc-finger</keyword>
<protein>
    <submittedName>
        <fullName evidence="3">DUF1758 domain containing protein</fullName>
    </submittedName>
</protein>
<proteinExistence type="predicted"/>
<dbReference type="Proteomes" id="UP000030665">
    <property type="component" value="Unassembled WGS sequence"/>
</dbReference>
<dbReference type="InterPro" id="IPR001878">
    <property type="entry name" value="Znf_CCHC"/>
</dbReference>
<accession>A0A077ZMW4</accession>
<dbReference type="PANTHER" id="PTHR47331">
    <property type="entry name" value="PHD-TYPE DOMAIN-CONTAINING PROTEIN"/>
    <property type="match status" value="1"/>
</dbReference>
<dbReference type="GO" id="GO:0003676">
    <property type="term" value="F:nucleic acid binding"/>
    <property type="evidence" value="ECO:0007669"/>
    <property type="project" value="InterPro"/>
</dbReference>
<feature type="domain" description="CCHC-type" evidence="2">
    <location>
        <begin position="39"/>
        <end position="54"/>
    </location>
</feature>
<evidence type="ECO:0000313" key="4">
    <source>
        <dbReference type="Proteomes" id="UP000030665"/>
    </source>
</evidence>
<dbReference type="PROSITE" id="PS50158">
    <property type="entry name" value="ZF_CCHC"/>
    <property type="match status" value="1"/>
</dbReference>
<dbReference type="EMBL" id="HG807864">
    <property type="protein sequence ID" value="CDW61098.1"/>
    <property type="molecule type" value="Genomic_DNA"/>
</dbReference>
<evidence type="ECO:0000259" key="2">
    <source>
        <dbReference type="PROSITE" id="PS50158"/>
    </source>
</evidence>
<evidence type="ECO:0000313" key="3">
    <source>
        <dbReference type="EMBL" id="CDW61098.1"/>
    </source>
</evidence>